<evidence type="ECO:0000313" key="1">
    <source>
        <dbReference type="EnsemblMetazoa" id="AALB015781-PA"/>
    </source>
</evidence>
<reference evidence="1 2" key="1">
    <citation type="journal article" date="2017" name="G3 (Bethesda)">
        <title>The Physical Genome Mapping of Anopheles albimanus Corrected Scaffold Misassemblies and Identified Interarm Rearrangements in Genus Anopheles.</title>
        <authorList>
            <person name="Artemov G.N."/>
            <person name="Peery A.N."/>
            <person name="Jiang X."/>
            <person name="Tu Z."/>
            <person name="Stegniy V.N."/>
            <person name="Sharakhova M.V."/>
            <person name="Sharakhov I.V."/>
        </authorList>
    </citation>
    <scope>NUCLEOTIDE SEQUENCE [LARGE SCALE GENOMIC DNA]</scope>
    <source>
        <strain evidence="1 2">ALBI9_A</strain>
    </source>
</reference>
<organism evidence="1 2">
    <name type="scientific">Anopheles albimanus</name>
    <name type="common">New world malaria mosquito</name>
    <dbReference type="NCBI Taxonomy" id="7167"/>
    <lineage>
        <taxon>Eukaryota</taxon>
        <taxon>Metazoa</taxon>
        <taxon>Ecdysozoa</taxon>
        <taxon>Arthropoda</taxon>
        <taxon>Hexapoda</taxon>
        <taxon>Insecta</taxon>
        <taxon>Pterygota</taxon>
        <taxon>Neoptera</taxon>
        <taxon>Endopterygota</taxon>
        <taxon>Diptera</taxon>
        <taxon>Nematocera</taxon>
        <taxon>Culicoidea</taxon>
        <taxon>Culicidae</taxon>
        <taxon>Anophelinae</taxon>
        <taxon>Anopheles</taxon>
    </lineage>
</organism>
<keyword evidence="2" id="KW-1185">Reference proteome</keyword>
<proteinExistence type="predicted"/>
<dbReference type="AlphaFoldDB" id="A0A1I8JSK4"/>
<protein>
    <submittedName>
        <fullName evidence="1">Uncharacterized protein</fullName>
    </submittedName>
</protein>
<accession>A0A1I8JSK4</accession>
<dbReference type="Proteomes" id="UP000069272">
    <property type="component" value="Chromosome 2L"/>
</dbReference>
<dbReference type="EnsemblMetazoa" id="AALB015781-RA">
    <property type="protein sequence ID" value="AALB015781-PA"/>
    <property type="gene ID" value="AALB015781"/>
</dbReference>
<dbReference type="VEuPathDB" id="VectorBase:AALB015781"/>
<reference evidence="1" key="2">
    <citation type="submission" date="2022-08" db="UniProtKB">
        <authorList>
            <consortium name="EnsemblMetazoa"/>
        </authorList>
    </citation>
    <scope>IDENTIFICATION</scope>
    <source>
        <strain evidence="1">STECLA/ALBI9_A</strain>
    </source>
</reference>
<sequence length="167" mass="18050">MASSFVRIVDASVKMFNPRSAVNKLALAYSCRSVFDVEGYKLANISSSIMATQLLKEIPASPMRESVAVDTNPAHLVPPACSKVLRMLDSSSIVCCTYCSWLRISSDCKATNNSLSPAISFLCAFPPDFFSGWNACIVSCRSLAAPSIPAKQYTHSTDKAIASHFIL</sequence>
<name>A0A1I8JSK4_ANOAL</name>
<evidence type="ECO:0000313" key="2">
    <source>
        <dbReference type="Proteomes" id="UP000069272"/>
    </source>
</evidence>